<organism evidence="1 2">
    <name type="scientific">Chlorobaculum tepidum (strain ATCC 49652 / DSM 12025 / NBRC 103806 / TLS)</name>
    <name type="common">Chlorobium tepidum</name>
    <dbReference type="NCBI Taxonomy" id="194439"/>
    <lineage>
        <taxon>Bacteria</taxon>
        <taxon>Pseudomonadati</taxon>
        <taxon>Chlorobiota</taxon>
        <taxon>Chlorobiia</taxon>
        <taxon>Chlorobiales</taxon>
        <taxon>Chlorobiaceae</taxon>
        <taxon>Chlorobaculum</taxon>
    </lineage>
</organism>
<sequence length="40" mass="4752">MALTELLNLFIRDGHVSILHVTHEILRRTENKNEFLFKTT</sequence>
<protein>
    <submittedName>
        <fullName evidence="1">Uncharacterized protein</fullName>
    </submittedName>
</protein>
<proteinExistence type="predicted"/>
<dbReference type="EnsemblBacteria" id="AAM71893">
    <property type="protein sequence ID" value="AAM71893"/>
    <property type="gene ID" value="CT0654"/>
</dbReference>
<dbReference type="EMBL" id="AE006470">
    <property type="protein sequence ID" value="AAM71893.1"/>
    <property type="molecule type" value="Genomic_DNA"/>
</dbReference>
<evidence type="ECO:0000313" key="1">
    <source>
        <dbReference type="EMBL" id="AAM71893.1"/>
    </source>
</evidence>
<accession>Q8KEN3</accession>
<name>Q8KEN3_CHLTE</name>
<reference evidence="1 2" key="1">
    <citation type="journal article" date="2002" name="Proc. Natl. Acad. Sci. U.S.A.">
        <title>The complete genome sequence of Chlorobium tepidum TLS, a photosynthetic, anaerobic, green-sulfur bacterium.</title>
        <authorList>
            <person name="Eisen J.A."/>
            <person name="Nelson K.E."/>
            <person name="Paulsen I.T."/>
            <person name="Heidelberg J.F."/>
            <person name="Wu M."/>
            <person name="Dodson R.J."/>
            <person name="Deboy R."/>
            <person name="Gwinn M.L."/>
            <person name="Nelson W.C."/>
            <person name="Haft D.H."/>
            <person name="Hickey E.K."/>
            <person name="Peterson J.D."/>
            <person name="Durkin A.S."/>
            <person name="Kolonay J.L."/>
            <person name="Yang F."/>
            <person name="Holt I."/>
            <person name="Umayam L.A."/>
            <person name="Mason T."/>
            <person name="Brenner M."/>
            <person name="Shea T.P."/>
            <person name="Parksey D."/>
            <person name="Nierman W.C."/>
            <person name="Feldblyum T.V."/>
            <person name="Hansen C.L."/>
            <person name="Craven M.B."/>
            <person name="Radune D."/>
            <person name="Vamathevan J."/>
            <person name="Khouri H."/>
            <person name="White O."/>
            <person name="Gruber T.M."/>
            <person name="Ketchum K.A."/>
            <person name="Venter J.C."/>
            <person name="Tettelin H."/>
            <person name="Bryant D.A."/>
            <person name="Fraser C.M."/>
        </authorList>
    </citation>
    <scope>NUCLEOTIDE SEQUENCE [LARGE SCALE GENOMIC DNA]</scope>
    <source>
        <strain evidence="2">ATCC 49652 / DSM 12025 / NBRC 103806 / TLS</strain>
    </source>
</reference>
<dbReference type="AlphaFoldDB" id="Q8KEN3"/>
<evidence type="ECO:0000313" key="2">
    <source>
        <dbReference type="Proteomes" id="UP000001007"/>
    </source>
</evidence>
<keyword evidence="2" id="KW-1185">Reference proteome</keyword>
<dbReference type="HOGENOM" id="CLU_3287000_0_0_10"/>
<dbReference type="KEGG" id="cte:CT0654"/>
<dbReference type="Proteomes" id="UP000001007">
    <property type="component" value="Chromosome"/>
</dbReference>
<gene>
    <name evidence="1" type="ordered locus">CT0654</name>
</gene>